<feature type="region of interest" description="Disordered" evidence="1">
    <location>
        <begin position="1"/>
        <end position="55"/>
    </location>
</feature>
<reference evidence="3" key="1">
    <citation type="journal article" date="2014" name="Int. J. Syst. Evol. Microbiol.">
        <title>Complete genome sequence of Corynebacterium casei LMG S-19264T (=DSM 44701T), isolated from a smear-ripened cheese.</title>
        <authorList>
            <consortium name="US DOE Joint Genome Institute (JGI-PGF)"/>
            <person name="Walter F."/>
            <person name="Albersmeier A."/>
            <person name="Kalinowski J."/>
            <person name="Ruckert C."/>
        </authorList>
    </citation>
    <scope>NUCLEOTIDE SEQUENCE</scope>
    <source>
        <strain evidence="3">JCM 4234</strain>
    </source>
</reference>
<evidence type="ECO:0000256" key="2">
    <source>
        <dbReference type="SAM" id="Phobius"/>
    </source>
</evidence>
<dbReference type="AlphaFoldDB" id="A0A918LKA3"/>
<evidence type="ECO:0000256" key="1">
    <source>
        <dbReference type="SAM" id="MobiDB-lite"/>
    </source>
</evidence>
<keyword evidence="4" id="KW-1185">Reference proteome</keyword>
<gene>
    <name evidence="3" type="ORF">GCM10010238_58540</name>
</gene>
<sequence>MDNGTAVAGNGDGPLVGREPSAEDRTSPTKEKLMSKPERTGNSPDPEPLPSSRTRWAKRARRLRNEAGLHLLRGVATAVGGAIVAYGGLWIQSR</sequence>
<feature type="transmembrane region" description="Helical" evidence="2">
    <location>
        <begin position="71"/>
        <end position="91"/>
    </location>
</feature>
<keyword evidence="2" id="KW-0812">Transmembrane</keyword>
<reference evidence="3" key="2">
    <citation type="submission" date="2020-09" db="EMBL/GenBank/DDBJ databases">
        <authorList>
            <person name="Sun Q."/>
            <person name="Ohkuma M."/>
        </authorList>
    </citation>
    <scope>NUCLEOTIDE SEQUENCE</scope>
    <source>
        <strain evidence="3">JCM 4234</strain>
    </source>
</reference>
<evidence type="ECO:0000313" key="3">
    <source>
        <dbReference type="EMBL" id="GGS61848.1"/>
    </source>
</evidence>
<name>A0A918LKA3_STRGD</name>
<comment type="caution">
    <text evidence="3">The sequence shown here is derived from an EMBL/GenBank/DDBJ whole genome shotgun (WGS) entry which is preliminary data.</text>
</comment>
<accession>A0A918LKA3</accession>
<dbReference type="Proteomes" id="UP000653493">
    <property type="component" value="Unassembled WGS sequence"/>
</dbReference>
<feature type="compositionally biased region" description="Basic and acidic residues" evidence="1">
    <location>
        <begin position="20"/>
        <end position="39"/>
    </location>
</feature>
<proteinExistence type="predicted"/>
<organism evidence="3 4">
    <name type="scientific">Streptomyces griseoviridis</name>
    <dbReference type="NCBI Taxonomy" id="45398"/>
    <lineage>
        <taxon>Bacteria</taxon>
        <taxon>Bacillati</taxon>
        <taxon>Actinomycetota</taxon>
        <taxon>Actinomycetes</taxon>
        <taxon>Kitasatosporales</taxon>
        <taxon>Streptomycetaceae</taxon>
        <taxon>Streptomyces</taxon>
    </lineage>
</organism>
<evidence type="ECO:0000313" key="4">
    <source>
        <dbReference type="Proteomes" id="UP000653493"/>
    </source>
</evidence>
<keyword evidence="2" id="KW-1133">Transmembrane helix</keyword>
<dbReference type="EMBL" id="BMSL01000026">
    <property type="protein sequence ID" value="GGS61848.1"/>
    <property type="molecule type" value="Genomic_DNA"/>
</dbReference>
<keyword evidence="2" id="KW-0472">Membrane</keyword>
<protein>
    <submittedName>
        <fullName evidence="3">Uncharacterized protein</fullName>
    </submittedName>
</protein>